<proteinExistence type="predicted"/>
<accession>A0A9Q1F308</accession>
<evidence type="ECO:0000313" key="1">
    <source>
        <dbReference type="EMBL" id="KAJ8349996.1"/>
    </source>
</evidence>
<keyword evidence="2" id="KW-1185">Reference proteome</keyword>
<comment type="caution">
    <text evidence="1">The sequence shown here is derived from an EMBL/GenBank/DDBJ whole genome shotgun (WGS) entry which is preliminary data.</text>
</comment>
<evidence type="ECO:0000313" key="2">
    <source>
        <dbReference type="Proteomes" id="UP001152622"/>
    </source>
</evidence>
<sequence length="81" mass="9140">MDHCVFAGGVEDRAISHRAPDRVVYHNHKSQEAPALWCPAQEHEALLQPFLQVEKTRCIRIGGKQRRKPRCSAPVLQLIGS</sequence>
<dbReference type="Proteomes" id="UP001152622">
    <property type="component" value="Chromosome 9"/>
</dbReference>
<gene>
    <name evidence="1" type="ORF">SKAU_G00251260</name>
</gene>
<organism evidence="1 2">
    <name type="scientific">Synaphobranchus kaupii</name>
    <name type="common">Kaup's arrowtooth eel</name>
    <dbReference type="NCBI Taxonomy" id="118154"/>
    <lineage>
        <taxon>Eukaryota</taxon>
        <taxon>Metazoa</taxon>
        <taxon>Chordata</taxon>
        <taxon>Craniata</taxon>
        <taxon>Vertebrata</taxon>
        <taxon>Euteleostomi</taxon>
        <taxon>Actinopterygii</taxon>
        <taxon>Neopterygii</taxon>
        <taxon>Teleostei</taxon>
        <taxon>Anguilliformes</taxon>
        <taxon>Synaphobranchidae</taxon>
        <taxon>Synaphobranchus</taxon>
    </lineage>
</organism>
<dbReference type="EMBL" id="JAINUF010000009">
    <property type="protein sequence ID" value="KAJ8349996.1"/>
    <property type="molecule type" value="Genomic_DNA"/>
</dbReference>
<name>A0A9Q1F308_SYNKA</name>
<protein>
    <submittedName>
        <fullName evidence="1">Uncharacterized protein</fullName>
    </submittedName>
</protein>
<reference evidence="1" key="1">
    <citation type="journal article" date="2023" name="Science">
        <title>Genome structures resolve the early diversification of teleost fishes.</title>
        <authorList>
            <person name="Parey E."/>
            <person name="Louis A."/>
            <person name="Montfort J."/>
            <person name="Bouchez O."/>
            <person name="Roques C."/>
            <person name="Iampietro C."/>
            <person name="Lluch J."/>
            <person name="Castinel A."/>
            <person name="Donnadieu C."/>
            <person name="Desvignes T."/>
            <person name="Floi Bucao C."/>
            <person name="Jouanno E."/>
            <person name="Wen M."/>
            <person name="Mejri S."/>
            <person name="Dirks R."/>
            <person name="Jansen H."/>
            <person name="Henkel C."/>
            <person name="Chen W.J."/>
            <person name="Zahm M."/>
            <person name="Cabau C."/>
            <person name="Klopp C."/>
            <person name="Thompson A.W."/>
            <person name="Robinson-Rechavi M."/>
            <person name="Braasch I."/>
            <person name="Lecointre G."/>
            <person name="Bobe J."/>
            <person name="Postlethwait J.H."/>
            <person name="Berthelot C."/>
            <person name="Roest Crollius H."/>
            <person name="Guiguen Y."/>
        </authorList>
    </citation>
    <scope>NUCLEOTIDE SEQUENCE</scope>
    <source>
        <strain evidence="1">WJC10195</strain>
    </source>
</reference>
<dbReference type="AlphaFoldDB" id="A0A9Q1F308"/>